<dbReference type="EMBL" id="GEDG01034082">
    <property type="protein sequence ID" value="JAP09913.1"/>
    <property type="molecule type" value="Transcribed_RNA"/>
</dbReference>
<evidence type="ECO:0000313" key="1">
    <source>
        <dbReference type="EMBL" id="JAP09913.1"/>
    </source>
</evidence>
<dbReference type="AlphaFoldDB" id="A0A0V0GQD0"/>
<sequence length="80" mass="9024">IKYFNFLVLIGIAFQKGERRGRSPRGEADPCRLLSPFAVQNTALTKICGARNKQQVVRIDTSNVVSNYFSSSYSVEKEPR</sequence>
<name>A0A0V0GQD0_SOLCH</name>
<protein>
    <submittedName>
        <fullName evidence="1">Putative ovule protein</fullName>
    </submittedName>
</protein>
<feature type="non-terminal residue" evidence="1">
    <location>
        <position position="1"/>
    </location>
</feature>
<proteinExistence type="predicted"/>
<organism evidence="1">
    <name type="scientific">Solanum chacoense</name>
    <name type="common">Chaco potato</name>
    <dbReference type="NCBI Taxonomy" id="4108"/>
    <lineage>
        <taxon>Eukaryota</taxon>
        <taxon>Viridiplantae</taxon>
        <taxon>Streptophyta</taxon>
        <taxon>Embryophyta</taxon>
        <taxon>Tracheophyta</taxon>
        <taxon>Spermatophyta</taxon>
        <taxon>Magnoliopsida</taxon>
        <taxon>eudicotyledons</taxon>
        <taxon>Gunneridae</taxon>
        <taxon>Pentapetalae</taxon>
        <taxon>asterids</taxon>
        <taxon>lamiids</taxon>
        <taxon>Solanales</taxon>
        <taxon>Solanaceae</taxon>
        <taxon>Solanoideae</taxon>
        <taxon>Solaneae</taxon>
        <taxon>Solanum</taxon>
    </lineage>
</organism>
<accession>A0A0V0GQD0</accession>
<reference evidence="1" key="1">
    <citation type="submission" date="2015-12" db="EMBL/GenBank/DDBJ databases">
        <title>Gene expression during late stages of embryo sac development: a critical building block for successful pollen-pistil interactions.</title>
        <authorList>
            <person name="Liu Y."/>
            <person name="Joly V."/>
            <person name="Sabar M."/>
            <person name="Matton D.P."/>
        </authorList>
    </citation>
    <scope>NUCLEOTIDE SEQUENCE</scope>
</reference>